<gene>
    <name evidence="2" type="ORF">SAMN04488540_11862</name>
</gene>
<dbReference type="AlphaFoldDB" id="A0A1G8YWE3"/>
<feature type="region of interest" description="Disordered" evidence="1">
    <location>
        <begin position="24"/>
        <end position="66"/>
    </location>
</feature>
<accession>A0A1G8YWE3</accession>
<organism evidence="2 3">
    <name type="scientific">Ferrimonas sediminum</name>
    <dbReference type="NCBI Taxonomy" id="718193"/>
    <lineage>
        <taxon>Bacteria</taxon>
        <taxon>Pseudomonadati</taxon>
        <taxon>Pseudomonadota</taxon>
        <taxon>Gammaproteobacteria</taxon>
        <taxon>Alteromonadales</taxon>
        <taxon>Ferrimonadaceae</taxon>
        <taxon>Ferrimonas</taxon>
    </lineage>
</organism>
<feature type="region of interest" description="Disordered" evidence="1">
    <location>
        <begin position="268"/>
        <end position="301"/>
    </location>
</feature>
<name>A0A1G8YWE3_9GAMM</name>
<feature type="compositionally biased region" description="Basic and acidic residues" evidence="1">
    <location>
        <begin position="56"/>
        <end position="65"/>
    </location>
</feature>
<feature type="compositionally biased region" description="Polar residues" evidence="1">
    <location>
        <begin position="46"/>
        <end position="55"/>
    </location>
</feature>
<keyword evidence="3" id="KW-1185">Reference proteome</keyword>
<reference evidence="3" key="1">
    <citation type="submission" date="2016-10" db="EMBL/GenBank/DDBJ databases">
        <authorList>
            <person name="Varghese N."/>
            <person name="Submissions S."/>
        </authorList>
    </citation>
    <scope>NUCLEOTIDE SEQUENCE [LARGE SCALE GENOMIC DNA]</scope>
    <source>
        <strain evidence="3">DSM 23317</strain>
    </source>
</reference>
<dbReference type="Proteomes" id="UP000199527">
    <property type="component" value="Unassembled WGS sequence"/>
</dbReference>
<feature type="region of interest" description="Disordered" evidence="1">
    <location>
        <begin position="181"/>
        <end position="224"/>
    </location>
</feature>
<evidence type="ECO:0000313" key="3">
    <source>
        <dbReference type="Proteomes" id="UP000199527"/>
    </source>
</evidence>
<feature type="non-terminal residue" evidence="2">
    <location>
        <position position="1"/>
    </location>
</feature>
<evidence type="ECO:0000256" key="1">
    <source>
        <dbReference type="SAM" id="MobiDB-lite"/>
    </source>
</evidence>
<evidence type="ECO:0000313" key="2">
    <source>
        <dbReference type="EMBL" id="SDK07169.1"/>
    </source>
</evidence>
<proteinExistence type="predicted"/>
<sequence length="301" mass="33320">RGHDEGAPSPLRTRGPSVFGFHAHEVKATGYPRPRARRRGDLGRRITTSRSVTENSTKEHRRPCAREGPASFALPLVALAHARAQRLRFCPWKPPLATRVRGHDEVAPSPLRTRGPSVLGFHAHEVKATGYPRPRARRKVVVYAVRPRNGWRPLHPPSEQHHNRVALAHARVQRLLLSRPSPLRTRGPSVFGSPARRPCAREGPVSSVLPVETATGYPRPRARRRSTVALANARAQCPLLSRPSPLRTRGPSVFGFDRGNRHWVPASAGTTKEHRRPCAREGPVSSVLPADTDKTRLLPLA</sequence>
<protein>
    <submittedName>
        <fullName evidence="2">Uncharacterized protein</fullName>
    </submittedName>
</protein>
<feature type="compositionally biased region" description="Basic and acidic residues" evidence="1">
    <location>
        <begin position="291"/>
        <end position="301"/>
    </location>
</feature>
<dbReference type="EMBL" id="FNEM01000018">
    <property type="protein sequence ID" value="SDK07169.1"/>
    <property type="molecule type" value="Genomic_DNA"/>
</dbReference>